<evidence type="ECO:0000259" key="1">
    <source>
        <dbReference type="SMART" id="SM00530"/>
    </source>
</evidence>
<feature type="domain" description="HTH cro/C1-type" evidence="1">
    <location>
        <begin position="10"/>
        <end position="83"/>
    </location>
</feature>
<dbReference type="InterPro" id="IPR010982">
    <property type="entry name" value="Lambda_DNA-bd_dom_sf"/>
</dbReference>
<dbReference type="SMART" id="SM00530">
    <property type="entry name" value="HTH_XRE"/>
    <property type="match status" value="1"/>
</dbReference>
<dbReference type="PANTHER" id="PTHR35010:SF2">
    <property type="entry name" value="BLL4672 PROTEIN"/>
    <property type="match status" value="1"/>
</dbReference>
<keyword evidence="3" id="KW-1185">Reference proteome</keyword>
<dbReference type="PANTHER" id="PTHR35010">
    <property type="entry name" value="BLL4672 PROTEIN-RELATED"/>
    <property type="match status" value="1"/>
</dbReference>
<evidence type="ECO:0000313" key="2">
    <source>
        <dbReference type="EMBL" id="GIJ06349.1"/>
    </source>
</evidence>
<evidence type="ECO:0000313" key="3">
    <source>
        <dbReference type="Proteomes" id="UP000652013"/>
    </source>
</evidence>
<dbReference type="GO" id="GO:0003677">
    <property type="term" value="F:DNA binding"/>
    <property type="evidence" value="ECO:0007669"/>
    <property type="project" value="InterPro"/>
</dbReference>
<sequence>MDNRSDIRDFLATRRARLTPEQVGLPTGGGRRRVAGLRREEVAVLAGVSIEWYTRLEKGHISGVSDDVLEAVARALRLDEEETAYLLDLARAASAKSPRRRRAVDVPTSVQWLLDSMTLSAAFVTNGRLDMVAANPLGRALYSAMLNGPTAAAGGTGNIARYNFLDPAARDFYADWDAAADTTVALLRAEAGRYPNDKALRELVGELSTVSAEFRTRWAAHDVRLHHGGVKRFRHHAVGSLELTYYPLVLPTSVHTAHTLTSYIAQPGSDSEDKLKLLTSWAATDTLRTGPVG</sequence>
<dbReference type="Pfam" id="PF13560">
    <property type="entry name" value="HTH_31"/>
    <property type="match status" value="1"/>
</dbReference>
<dbReference type="EMBL" id="BOOY01000041">
    <property type="protein sequence ID" value="GIJ06349.1"/>
    <property type="molecule type" value="Genomic_DNA"/>
</dbReference>
<dbReference type="SUPFAM" id="SSF47413">
    <property type="entry name" value="lambda repressor-like DNA-binding domains"/>
    <property type="match status" value="1"/>
</dbReference>
<dbReference type="Proteomes" id="UP000652013">
    <property type="component" value="Unassembled WGS sequence"/>
</dbReference>
<dbReference type="InterPro" id="IPR001387">
    <property type="entry name" value="Cro/C1-type_HTH"/>
</dbReference>
<dbReference type="Pfam" id="PF17765">
    <property type="entry name" value="MLTR_LBD"/>
    <property type="match status" value="1"/>
</dbReference>
<gene>
    <name evidence="2" type="ORF">Sya03_57010</name>
</gene>
<name>A0A8J3YE21_9ACTN</name>
<dbReference type="CDD" id="cd00093">
    <property type="entry name" value="HTH_XRE"/>
    <property type="match status" value="1"/>
</dbReference>
<accession>A0A8J3YE21</accession>
<dbReference type="RefSeq" id="WP_203941534.1">
    <property type="nucleotide sequence ID" value="NZ_BAAAGJ010000013.1"/>
</dbReference>
<comment type="caution">
    <text evidence="2">The sequence shown here is derived from an EMBL/GenBank/DDBJ whole genome shotgun (WGS) entry which is preliminary data.</text>
</comment>
<dbReference type="InterPro" id="IPR041413">
    <property type="entry name" value="MLTR_LBD"/>
</dbReference>
<organism evidence="2 3">
    <name type="scientific">Spirilliplanes yamanashiensis</name>
    <dbReference type="NCBI Taxonomy" id="42233"/>
    <lineage>
        <taxon>Bacteria</taxon>
        <taxon>Bacillati</taxon>
        <taxon>Actinomycetota</taxon>
        <taxon>Actinomycetes</taxon>
        <taxon>Micromonosporales</taxon>
        <taxon>Micromonosporaceae</taxon>
        <taxon>Spirilliplanes</taxon>
    </lineage>
</organism>
<reference evidence="2" key="1">
    <citation type="submission" date="2021-01" db="EMBL/GenBank/DDBJ databases">
        <title>Whole genome shotgun sequence of Spirilliplanes yamanashiensis NBRC 15828.</title>
        <authorList>
            <person name="Komaki H."/>
            <person name="Tamura T."/>
        </authorList>
    </citation>
    <scope>NUCLEOTIDE SEQUENCE</scope>
    <source>
        <strain evidence="2">NBRC 15828</strain>
    </source>
</reference>
<dbReference type="AlphaFoldDB" id="A0A8J3YE21"/>
<protein>
    <submittedName>
        <fullName evidence="2">Transcriptional regulator</fullName>
    </submittedName>
</protein>
<proteinExistence type="predicted"/>
<dbReference type="Gene3D" id="3.30.450.180">
    <property type="match status" value="1"/>
</dbReference>
<dbReference type="Gene3D" id="1.10.260.40">
    <property type="entry name" value="lambda repressor-like DNA-binding domains"/>
    <property type="match status" value="1"/>
</dbReference>